<feature type="non-terminal residue" evidence="2">
    <location>
        <position position="1"/>
    </location>
</feature>
<proteinExistence type="predicted"/>
<feature type="non-terminal residue" evidence="2">
    <location>
        <position position="97"/>
    </location>
</feature>
<organism evidence="2">
    <name type="scientific">Ajellomyces dermatitidis (strain ATCC 18188 / CBS 674.68)</name>
    <name type="common">Blastomyces dermatitidis</name>
    <dbReference type="NCBI Taxonomy" id="653446"/>
    <lineage>
        <taxon>Eukaryota</taxon>
        <taxon>Fungi</taxon>
        <taxon>Dikarya</taxon>
        <taxon>Ascomycota</taxon>
        <taxon>Pezizomycotina</taxon>
        <taxon>Eurotiomycetes</taxon>
        <taxon>Eurotiomycetidae</taxon>
        <taxon>Onygenales</taxon>
        <taxon>Ajellomycetaceae</taxon>
        <taxon>Blastomyces</taxon>
    </lineage>
</organism>
<evidence type="ECO:0000313" key="2">
    <source>
        <dbReference type="EMBL" id="KMW69485.1"/>
    </source>
</evidence>
<evidence type="ECO:0000256" key="1">
    <source>
        <dbReference type="SAM" id="Phobius"/>
    </source>
</evidence>
<dbReference type="EMBL" id="GG750124">
    <property type="protein sequence ID" value="KMW69485.1"/>
    <property type="molecule type" value="Genomic_DNA"/>
</dbReference>
<dbReference type="Proteomes" id="UP000007802">
    <property type="component" value="Unassembled WGS sequence"/>
</dbReference>
<keyword evidence="1" id="KW-0472">Membrane</keyword>
<accession>A0A0J9EWD0</accession>
<keyword evidence="1" id="KW-0812">Transmembrane</keyword>
<reference evidence="2" key="1">
    <citation type="submission" date="2010-03" db="EMBL/GenBank/DDBJ databases">
        <title>Annotation of Blastomyces dermatitidis strain ATCC 18188.</title>
        <authorList>
            <consortium name="The Broad Institute Genome Sequencing Platform"/>
            <consortium name="Broad Institute Genome Sequencing Center for Infectious Disease."/>
            <person name="Cuomo C."/>
            <person name="Klein B."/>
            <person name="Sullivan T."/>
            <person name="Heitman J."/>
            <person name="Young S."/>
            <person name="Zeng Q."/>
            <person name="Gargeya S."/>
            <person name="Alvarado L."/>
            <person name="Berlin A.M."/>
            <person name="Chapman S.B."/>
            <person name="Chen Z."/>
            <person name="Freedman E."/>
            <person name="Gellesch M."/>
            <person name="Goldberg J."/>
            <person name="Griggs A."/>
            <person name="Gujja S."/>
            <person name="Heilman E."/>
            <person name="Heiman D."/>
            <person name="Howarth C."/>
            <person name="Mehta T."/>
            <person name="Neiman D."/>
            <person name="Pearson M."/>
            <person name="Roberts A."/>
            <person name="Saif S."/>
            <person name="Shea T."/>
            <person name="Shenoy N."/>
            <person name="Sisk P."/>
            <person name="Stolte C."/>
            <person name="Sykes S."/>
            <person name="White J."/>
            <person name="Yandava C."/>
            <person name="Haas B."/>
            <person name="Nusbaum C."/>
            <person name="Birren B."/>
        </authorList>
    </citation>
    <scope>NUCLEOTIDE SEQUENCE</scope>
    <source>
        <strain evidence="2">ATCC 18188</strain>
    </source>
</reference>
<protein>
    <submittedName>
        <fullName evidence="2">Uncharacterized protein</fullName>
    </submittedName>
</protein>
<dbReference type="AlphaFoldDB" id="A0A0J9EWD0"/>
<sequence>CLQLYNLSLIQLAFCVYFYKETFTILYYLFTNFSHSLIIFFNIIIIEYYYLIQDFCLFSHLTSSIYYSFITLYIFLAITSHSCNKHFYSTHTEQFIN</sequence>
<feature type="transmembrane region" description="Helical" evidence="1">
    <location>
        <begin position="26"/>
        <end position="51"/>
    </location>
</feature>
<name>A0A0J9EWD0_AJEDA</name>
<keyword evidence="1" id="KW-1133">Transmembrane helix</keyword>
<gene>
    <name evidence="2" type="ORF">BDDG_13626</name>
</gene>
<feature type="transmembrane region" description="Helical" evidence="1">
    <location>
        <begin position="57"/>
        <end position="78"/>
    </location>
</feature>